<dbReference type="InterPro" id="IPR059026">
    <property type="entry name" value="LpqB_N"/>
</dbReference>
<dbReference type="Proteomes" id="UP001501591">
    <property type="component" value="Unassembled WGS sequence"/>
</dbReference>
<feature type="region of interest" description="Disordered" evidence="1">
    <location>
        <begin position="100"/>
        <end position="121"/>
    </location>
</feature>
<gene>
    <name evidence="3" type="ORF">GCM10022383_02560</name>
</gene>
<evidence type="ECO:0000259" key="2">
    <source>
        <dbReference type="SMART" id="SM00909"/>
    </source>
</evidence>
<dbReference type="InterPro" id="IPR019606">
    <property type="entry name" value="GerMN"/>
</dbReference>
<comment type="caution">
    <text evidence="3">The sequence shown here is derived from an EMBL/GenBank/DDBJ whole genome shotgun (WGS) entry which is preliminary data.</text>
</comment>
<feature type="domain" description="GerMN" evidence="2">
    <location>
        <begin position="208"/>
        <end position="300"/>
    </location>
</feature>
<protein>
    <recommendedName>
        <fullName evidence="2">GerMN domain-containing protein</fullName>
    </recommendedName>
</protein>
<evidence type="ECO:0000313" key="3">
    <source>
        <dbReference type="EMBL" id="GAA3926961.1"/>
    </source>
</evidence>
<dbReference type="Pfam" id="PF10646">
    <property type="entry name" value="Germane"/>
    <property type="match status" value="1"/>
</dbReference>
<dbReference type="SMART" id="SM00909">
    <property type="entry name" value="Germane"/>
    <property type="match status" value="1"/>
</dbReference>
<proteinExistence type="predicted"/>
<evidence type="ECO:0000313" key="4">
    <source>
        <dbReference type="Proteomes" id="UP001501591"/>
    </source>
</evidence>
<dbReference type="Pfam" id="PF10647">
    <property type="entry name" value="Gmad1"/>
    <property type="match status" value="1"/>
</dbReference>
<feature type="compositionally biased region" description="Acidic residues" evidence="1">
    <location>
        <begin position="108"/>
        <end position="118"/>
    </location>
</feature>
<keyword evidence="4" id="KW-1185">Reference proteome</keyword>
<sequence length="567" mass="59295">MRGLRLLALTALGLLLVGCAGLPTSGPPMPGLAIGEESPEDPFVLYAQGPRPGDGPEDIVKGFLEASISPAGNWETAQEFLTEEFRKVWKPGAGVTVDDSVTDREFDPSVDADDESASEAEVQARFDQVAGVDGDGRYSAFSSTATATYQLRRTAEGEWRISKANDGIVLDAETFQQVYQKYALKYFDPGWTHLVPDVRWFPRRQAMATTIARALITGAPSDWLAPAVRSAFSADLSLTGDAVTVDPTSQAASVALPRAALSLSATDLSRMRTQLEQSLVGVGVSEVRFTVDGTALAAATVPVEQPIVDPGVLVLDEETFGRTVSGDVVEPVAGLTGQLAKITDPVGAVDVSLDAALAAVQLRDGRVLAVSPGEFVELDSRADLIKPSLDPFGFTWTVPRTAPAALEAWSEHGDRHPIEDAWQGAESISCLRVSADGARVAAVVTTGGQHRLVVAAVVRDEDSVPAKLGEVHEIGRIDGPAQGLAWVGADTLAVLSTGPDPALTSYVVGGPVAGSPALPEAAVALSGAKTPTGVRVLASDGAVYAQRGSSWQVALQDVLLLGTRAGY</sequence>
<reference evidence="4" key="1">
    <citation type="journal article" date="2019" name="Int. J. Syst. Evol. Microbiol.">
        <title>The Global Catalogue of Microorganisms (GCM) 10K type strain sequencing project: providing services to taxonomists for standard genome sequencing and annotation.</title>
        <authorList>
            <consortium name="The Broad Institute Genomics Platform"/>
            <consortium name="The Broad Institute Genome Sequencing Center for Infectious Disease"/>
            <person name="Wu L."/>
            <person name="Ma J."/>
        </authorList>
    </citation>
    <scope>NUCLEOTIDE SEQUENCE [LARGE SCALE GENOMIC DNA]</scope>
    <source>
        <strain evidence="4">JCM 17024</strain>
    </source>
</reference>
<evidence type="ECO:0000256" key="1">
    <source>
        <dbReference type="SAM" id="MobiDB-lite"/>
    </source>
</evidence>
<dbReference type="PROSITE" id="PS51257">
    <property type="entry name" value="PROKAR_LIPOPROTEIN"/>
    <property type="match status" value="1"/>
</dbReference>
<name>A0ABP7MR80_9MICO</name>
<organism evidence="3 4">
    <name type="scientific">Microbacterium soli</name>
    <dbReference type="NCBI Taxonomy" id="446075"/>
    <lineage>
        <taxon>Bacteria</taxon>
        <taxon>Bacillati</taxon>
        <taxon>Actinomycetota</taxon>
        <taxon>Actinomycetes</taxon>
        <taxon>Micrococcales</taxon>
        <taxon>Microbacteriaceae</taxon>
        <taxon>Microbacterium</taxon>
    </lineage>
</organism>
<dbReference type="RefSeq" id="WP_344817683.1">
    <property type="nucleotide sequence ID" value="NZ_BAABCP010000001.1"/>
</dbReference>
<dbReference type="InterPro" id="IPR018910">
    <property type="entry name" value="LpqB_C"/>
</dbReference>
<dbReference type="EMBL" id="BAABCP010000001">
    <property type="protein sequence ID" value="GAA3926961.1"/>
    <property type="molecule type" value="Genomic_DNA"/>
</dbReference>
<accession>A0ABP7MR80</accession>
<dbReference type="Pfam" id="PF25976">
    <property type="entry name" value="LpqB_N"/>
    <property type="match status" value="1"/>
</dbReference>